<sequence>MRSSTALFLSFSAVIITSANTEFTQVPSDRLLDSASTEPSATDFSNNHIGLGNNHNFPRHWQNNMLFASDFDGHPRLLEAGDNRIDYPSGPTKAPVSRPTTNSHIVQCNTASPSTTRDGQTSAAVFQDELLKDKQIDTILQVFPYWAEPSMATSDDTTDFEEIDHLFDQESYTPTLPDLSGREFSHWAHLNKKPTETHRFTPGFPSSIERSVQRGSKRKICDAINYQDNVVADACKDNHWTTHVEQVQQLSSTSNLLISQPDTLNPITPWTIRSEQLEQTSGNTFFAQSQGISSQETQKNEISMNSCTHPRQPPKKCFEKFPWLKISESENISQRCKASLEAISQIQAKDLEGACAILKRNHQFSWAINSKDYTFVHKIHSFIQDREVWYSYWHSRTNIDLSLYHKDDMIYVNFPGIFPVFLFYVEMIITLIPGPNQSQGNEKMKYTKELEKACKFFQKLKNDVIESYKYGKGTTWNQKKLLFLKNLGYQKKKSFVSLWNVLELWLESDQEILWKSLSEGNGKCIGKNAKSILNNIFFHESENLTKYLKYAINEPSLFHSDIFQL</sequence>
<dbReference type="OrthoDB" id="10280458at2759"/>
<evidence type="ECO:0000313" key="3">
    <source>
        <dbReference type="EMBL" id="KAA1082767.1"/>
    </source>
</evidence>
<dbReference type="AlphaFoldDB" id="A0A5B0NHG9"/>
<evidence type="ECO:0000256" key="2">
    <source>
        <dbReference type="SAM" id="SignalP"/>
    </source>
</evidence>
<feature type="region of interest" description="Disordered" evidence="1">
    <location>
        <begin position="82"/>
        <end position="104"/>
    </location>
</feature>
<evidence type="ECO:0000313" key="4">
    <source>
        <dbReference type="EMBL" id="KAA1088022.1"/>
    </source>
</evidence>
<dbReference type="Proteomes" id="UP000324748">
    <property type="component" value="Unassembled WGS sequence"/>
</dbReference>
<accession>A0A5B0NHG9</accession>
<organism evidence="4 6">
    <name type="scientific">Puccinia graminis f. sp. tritici</name>
    <dbReference type="NCBI Taxonomy" id="56615"/>
    <lineage>
        <taxon>Eukaryota</taxon>
        <taxon>Fungi</taxon>
        <taxon>Dikarya</taxon>
        <taxon>Basidiomycota</taxon>
        <taxon>Pucciniomycotina</taxon>
        <taxon>Pucciniomycetes</taxon>
        <taxon>Pucciniales</taxon>
        <taxon>Pucciniaceae</taxon>
        <taxon>Puccinia</taxon>
    </lineage>
</organism>
<dbReference type="EMBL" id="VSWC01000119">
    <property type="protein sequence ID" value="KAA1082767.1"/>
    <property type="molecule type" value="Genomic_DNA"/>
</dbReference>
<protein>
    <submittedName>
        <fullName evidence="4">Uncharacterized protein</fullName>
    </submittedName>
</protein>
<dbReference type="EMBL" id="VDEP01000408">
    <property type="protein sequence ID" value="KAA1088022.1"/>
    <property type="molecule type" value="Genomic_DNA"/>
</dbReference>
<keyword evidence="2" id="KW-0732">Signal</keyword>
<feature type="signal peptide" evidence="2">
    <location>
        <begin position="1"/>
        <end position="21"/>
    </location>
</feature>
<comment type="caution">
    <text evidence="4">The sequence shown here is derived from an EMBL/GenBank/DDBJ whole genome shotgun (WGS) entry which is preliminary data.</text>
</comment>
<evidence type="ECO:0000313" key="6">
    <source>
        <dbReference type="Proteomes" id="UP000325313"/>
    </source>
</evidence>
<name>A0A5B0NHG9_PUCGR</name>
<gene>
    <name evidence="3" type="ORF">PGT21_013932</name>
    <name evidence="4" type="ORF">PGTUg99_020030</name>
</gene>
<evidence type="ECO:0000313" key="5">
    <source>
        <dbReference type="Proteomes" id="UP000324748"/>
    </source>
</evidence>
<evidence type="ECO:0000256" key="1">
    <source>
        <dbReference type="SAM" id="MobiDB-lite"/>
    </source>
</evidence>
<proteinExistence type="predicted"/>
<dbReference type="Proteomes" id="UP000325313">
    <property type="component" value="Unassembled WGS sequence"/>
</dbReference>
<feature type="chain" id="PRO_5033473978" evidence="2">
    <location>
        <begin position="22"/>
        <end position="565"/>
    </location>
</feature>
<reference evidence="5 6" key="1">
    <citation type="submission" date="2019-05" db="EMBL/GenBank/DDBJ databases">
        <title>Emergence of the Ug99 lineage of the wheat stem rust pathogen through somatic hybridization.</title>
        <authorList>
            <person name="Li F."/>
            <person name="Upadhyaya N.M."/>
            <person name="Sperschneider J."/>
            <person name="Matny O."/>
            <person name="Nguyen-Phuc H."/>
            <person name="Mago R."/>
            <person name="Raley C."/>
            <person name="Miller M.E."/>
            <person name="Silverstein K.A.T."/>
            <person name="Henningsen E."/>
            <person name="Hirsch C.D."/>
            <person name="Visser B."/>
            <person name="Pretorius Z.A."/>
            <person name="Steffenson B.J."/>
            <person name="Schwessinger B."/>
            <person name="Dodds P.N."/>
            <person name="Figueroa M."/>
        </authorList>
    </citation>
    <scope>NUCLEOTIDE SEQUENCE [LARGE SCALE GENOMIC DNA]</scope>
    <source>
        <strain evidence="3">21-0</strain>
        <strain evidence="4 6">Ug99</strain>
    </source>
</reference>
<keyword evidence="5" id="KW-1185">Reference proteome</keyword>